<gene>
    <name evidence="1" type="ORF">Taro_037019</name>
</gene>
<accession>A0A843WJI6</accession>
<evidence type="ECO:0000313" key="2">
    <source>
        <dbReference type="Proteomes" id="UP000652761"/>
    </source>
</evidence>
<dbReference type="EMBL" id="NMUH01003177">
    <property type="protein sequence ID" value="MQM04224.1"/>
    <property type="molecule type" value="Genomic_DNA"/>
</dbReference>
<reference evidence="1" key="1">
    <citation type="submission" date="2017-07" db="EMBL/GenBank/DDBJ databases">
        <title>Taro Niue Genome Assembly and Annotation.</title>
        <authorList>
            <person name="Atibalentja N."/>
            <person name="Keating K."/>
            <person name="Fields C.J."/>
        </authorList>
    </citation>
    <scope>NUCLEOTIDE SEQUENCE</scope>
    <source>
        <strain evidence="1">Niue_2</strain>
        <tissue evidence="1">Leaf</tissue>
    </source>
</reference>
<organism evidence="1 2">
    <name type="scientific">Colocasia esculenta</name>
    <name type="common">Wild taro</name>
    <name type="synonym">Arum esculentum</name>
    <dbReference type="NCBI Taxonomy" id="4460"/>
    <lineage>
        <taxon>Eukaryota</taxon>
        <taxon>Viridiplantae</taxon>
        <taxon>Streptophyta</taxon>
        <taxon>Embryophyta</taxon>
        <taxon>Tracheophyta</taxon>
        <taxon>Spermatophyta</taxon>
        <taxon>Magnoliopsida</taxon>
        <taxon>Liliopsida</taxon>
        <taxon>Araceae</taxon>
        <taxon>Aroideae</taxon>
        <taxon>Colocasieae</taxon>
        <taxon>Colocasia</taxon>
    </lineage>
</organism>
<name>A0A843WJI6_COLES</name>
<protein>
    <submittedName>
        <fullName evidence="1">Uncharacterized protein</fullName>
    </submittedName>
</protein>
<comment type="caution">
    <text evidence="1">The sequence shown here is derived from an EMBL/GenBank/DDBJ whole genome shotgun (WGS) entry which is preliminary data.</text>
</comment>
<sequence>MKVRDRVKASDVRERVDPLQRTRILENSRPQTPYSNTELEGAVSGGHEFIETRDTGLCILQRERPADDFYDCSEEIQWAMEDKFLGISMAEQ</sequence>
<dbReference type="Proteomes" id="UP000652761">
    <property type="component" value="Unassembled WGS sequence"/>
</dbReference>
<evidence type="ECO:0000313" key="1">
    <source>
        <dbReference type="EMBL" id="MQM04224.1"/>
    </source>
</evidence>
<proteinExistence type="predicted"/>
<keyword evidence="2" id="KW-1185">Reference proteome</keyword>
<dbReference type="AlphaFoldDB" id="A0A843WJI6"/>